<dbReference type="EMBL" id="JAGIOE010000001">
    <property type="protein sequence ID" value="MBP2375832.1"/>
    <property type="molecule type" value="Genomic_DNA"/>
</dbReference>
<evidence type="ECO:0000256" key="2">
    <source>
        <dbReference type="SAM" id="Phobius"/>
    </source>
</evidence>
<keyword evidence="4" id="KW-1185">Reference proteome</keyword>
<name>A0ABS4WHZ4_9MICC</name>
<keyword evidence="2" id="KW-1133">Transmembrane helix</keyword>
<keyword evidence="2" id="KW-0472">Membrane</keyword>
<gene>
    <name evidence="3" type="ORF">JOF46_003744</name>
</gene>
<evidence type="ECO:0000313" key="3">
    <source>
        <dbReference type="EMBL" id="MBP2375832.1"/>
    </source>
</evidence>
<feature type="region of interest" description="Disordered" evidence="1">
    <location>
        <begin position="43"/>
        <end position="97"/>
    </location>
</feature>
<proteinExistence type="predicted"/>
<evidence type="ECO:0000313" key="4">
    <source>
        <dbReference type="Proteomes" id="UP000766570"/>
    </source>
</evidence>
<feature type="compositionally biased region" description="Basic residues" evidence="1">
    <location>
        <begin position="68"/>
        <end position="82"/>
    </location>
</feature>
<sequence>MSVSPLIWGITIAAIVALLAFGHFLHISQAFMAILREATSRSSTHVSFAPPLREPELPPSKETTCPGHRSRAKQARSRRRKATTSGTTNTRERGRGK</sequence>
<accession>A0ABS4WHZ4</accession>
<evidence type="ECO:0000256" key="1">
    <source>
        <dbReference type="SAM" id="MobiDB-lite"/>
    </source>
</evidence>
<organism evidence="3 4">
    <name type="scientific">Paeniglutamicibacter psychrophenolicus</name>
    <dbReference type="NCBI Taxonomy" id="257454"/>
    <lineage>
        <taxon>Bacteria</taxon>
        <taxon>Bacillati</taxon>
        <taxon>Actinomycetota</taxon>
        <taxon>Actinomycetes</taxon>
        <taxon>Micrococcales</taxon>
        <taxon>Micrococcaceae</taxon>
        <taxon>Paeniglutamicibacter</taxon>
    </lineage>
</organism>
<evidence type="ECO:0008006" key="5">
    <source>
        <dbReference type="Google" id="ProtNLM"/>
    </source>
</evidence>
<reference evidence="3 4" key="1">
    <citation type="submission" date="2021-03" db="EMBL/GenBank/DDBJ databases">
        <title>Sequencing the genomes of 1000 actinobacteria strains.</title>
        <authorList>
            <person name="Klenk H.-P."/>
        </authorList>
    </citation>
    <scope>NUCLEOTIDE SEQUENCE [LARGE SCALE GENOMIC DNA]</scope>
    <source>
        <strain evidence="3 4">DSM 15454</strain>
    </source>
</reference>
<keyword evidence="2" id="KW-0812">Transmembrane</keyword>
<comment type="caution">
    <text evidence="3">The sequence shown here is derived from an EMBL/GenBank/DDBJ whole genome shotgun (WGS) entry which is preliminary data.</text>
</comment>
<protein>
    <recommendedName>
        <fullName evidence="5">Secreted protein</fullName>
    </recommendedName>
</protein>
<dbReference type="Proteomes" id="UP000766570">
    <property type="component" value="Unassembled WGS sequence"/>
</dbReference>
<feature type="transmembrane region" description="Helical" evidence="2">
    <location>
        <begin position="6"/>
        <end position="27"/>
    </location>
</feature>